<name>E1JT70_SOLFR</name>
<evidence type="ECO:0000313" key="2">
    <source>
        <dbReference type="EMBL" id="EFL52330.1"/>
    </source>
</evidence>
<accession>E1JT70</accession>
<reference evidence="2 3" key="1">
    <citation type="submission" date="2010-08" db="EMBL/GenBank/DDBJ databases">
        <title>The draft genome of Desulfovibrio fructosovorans JJ.</title>
        <authorList>
            <consortium name="US DOE Joint Genome Institute (JGI-PGF)"/>
            <person name="Lucas S."/>
            <person name="Copeland A."/>
            <person name="Lapidus A."/>
            <person name="Cheng J.-F."/>
            <person name="Bruce D."/>
            <person name="Goodwin L."/>
            <person name="Pitluck S."/>
            <person name="Land M.L."/>
            <person name="Hauser L."/>
            <person name="Chang Y.-J."/>
            <person name="Jeffries C."/>
            <person name="Wall J.D."/>
            <person name="Stahl D.A."/>
            <person name="Arkin A.P."/>
            <person name="Dehal P."/>
            <person name="Stolyar S.M."/>
            <person name="Hazen T.C."/>
            <person name="Woyke T.J."/>
        </authorList>
    </citation>
    <scope>NUCLEOTIDE SEQUENCE [LARGE SCALE GENOMIC DNA]</scope>
    <source>
        <strain evidence="2 3">JJ</strain>
    </source>
</reference>
<dbReference type="Proteomes" id="UP000006250">
    <property type="component" value="Unassembled WGS sequence"/>
</dbReference>
<feature type="region of interest" description="Disordered" evidence="1">
    <location>
        <begin position="1"/>
        <end position="41"/>
    </location>
</feature>
<evidence type="ECO:0000256" key="1">
    <source>
        <dbReference type="SAM" id="MobiDB-lite"/>
    </source>
</evidence>
<dbReference type="RefSeq" id="WP_005991367.1">
    <property type="nucleotide sequence ID" value="NZ_AECZ01000004.1"/>
</dbReference>
<dbReference type="AlphaFoldDB" id="E1JT70"/>
<sequence>MDSDSKPHTEYQNSIGGTGGPGLPGGPINPFKTNDNTPLSIDDLNNEVRNERINMFVGMTGGVGLPGDLQYNEQGKVVSDVSPEVEAQLVKLTRDKIDKMDLDELKTLIVENNRELVDTLNKVHAHNGNRGYTIGRALLRVQYLTDSANLKSGFSAWMKENLDRRTLSKRTCQKYMDIARMADALDYLPLGIEKLAALSPILKQMEGLNPTAPIRDFTEKLEVNLKDCQDVEAMRFEIGVGMGMAKLRHHGFTEMPKELVRKFMESGFELNKKDFDAMKVAQESGGSPTKYLENIIKFNKRPDASHTGGASTPPKNLMEQTQEIRDTVTKLLKAPTIKGNINIDRIDALIQDLEALKSRLKSSSNQTAESTTWIRRPKPGLP</sequence>
<dbReference type="OrthoDB" id="5462655at2"/>
<feature type="compositionally biased region" description="Polar residues" evidence="1">
    <location>
        <begin position="361"/>
        <end position="373"/>
    </location>
</feature>
<proteinExistence type="predicted"/>
<keyword evidence="3" id="KW-1185">Reference proteome</keyword>
<feature type="region of interest" description="Disordered" evidence="1">
    <location>
        <begin position="359"/>
        <end position="382"/>
    </location>
</feature>
<protein>
    <submittedName>
        <fullName evidence="2">Uncharacterized protein</fullName>
    </submittedName>
</protein>
<gene>
    <name evidence="2" type="ORF">DesfrDRAFT_0819</name>
</gene>
<comment type="caution">
    <text evidence="2">The sequence shown here is derived from an EMBL/GenBank/DDBJ whole genome shotgun (WGS) entry which is preliminary data.</text>
</comment>
<feature type="compositionally biased region" description="Gly residues" evidence="1">
    <location>
        <begin position="16"/>
        <end position="25"/>
    </location>
</feature>
<dbReference type="eggNOG" id="ENOG50318M5">
    <property type="taxonomic scope" value="Bacteria"/>
</dbReference>
<organism evidence="2 3">
    <name type="scientific">Solidesulfovibrio fructosivorans JJ]</name>
    <dbReference type="NCBI Taxonomy" id="596151"/>
    <lineage>
        <taxon>Bacteria</taxon>
        <taxon>Pseudomonadati</taxon>
        <taxon>Thermodesulfobacteriota</taxon>
        <taxon>Desulfovibrionia</taxon>
        <taxon>Desulfovibrionales</taxon>
        <taxon>Desulfovibrionaceae</taxon>
        <taxon>Solidesulfovibrio</taxon>
    </lineage>
</organism>
<dbReference type="STRING" id="596151.DesfrDRAFT_0819"/>
<evidence type="ECO:0000313" key="3">
    <source>
        <dbReference type="Proteomes" id="UP000006250"/>
    </source>
</evidence>
<dbReference type="EMBL" id="AECZ01000004">
    <property type="protein sequence ID" value="EFL52330.1"/>
    <property type="molecule type" value="Genomic_DNA"/>
</dbReference>